<comment type="caution">
    <text evidence="2">The sequence shown here is derived from an EMBL/GenBank/DDBJ whole genome shotgun (WGS) entry which is preliminary data.</text>
</comment>
<protein>
    <submittedName>
        <fullName evidence="2">Uncharacterized protein</fullName>
    </submittedName>
</protein>
<organism evidence="2 3">
    <name type="scientific">Basidiobolus ranarum</name>
    <dbReference type="NCBI Taxonomy" id="34480"/>
    <lineage>
        <taxon>Eukaryota</taxon>
        <taxon>Fungi</taxon>
        <taxon>Fungi incertae sedis</taxon>
        <taxon>Zoopagomycota</taxon>
        <taxon>Entomophthoromycotina</taxon>
        <taxon>Basidiobolomycetes</taxon>
        <taxon>Basidiobolales</taxon>
        <taxon>Basidiobolaceae</taxon>
        <taxon>Basidiobolus</taxon>
    </lineage>
</organism>
<evidence type="ECO:0000256" key="1">
    <source>
        <dbReference type="SAM" id="Phobius"/>
    </source>
</evidence>
<feature type="transmembrane region" description="Helical" evidence="1">
    <location>
        <begin position="76"/>
        <end position="97"/>
    </location>
</feature>
<dbReference type="Proteomes" id="UP001479436">
    <property type="component" value="Unassembled WGS sequence"/>
</dbReference>
<evidence type="ECO:0000313" key="2">
    <source>
        <dbReference type="EMBL" id="KAK9659738.1"/>
    </source>
</evidence>
<accession>A0ABR2VIU3</accession>
<keyword evidence="1" id="KW-1133">Transmembrane helix</keyword>
<name>A0ABR2VIU3_9FUNG</name>
<sequence>KLNVWLETADNWKEKAINIIKEAATIKYGIYSTLGYNQPAHQIFSETINEFLREAILMNFGDMKVQIKGSVSKVQFSWITGLFWVVIVLVAGVILAVSNSKAKQELLLKEMLESWDIVSKTAITSHSKASSEIALYKWPTVYENEQDINPICYSDSRSSAD</sequence>
<evidence type="ECO:0000313" key="3">
    <source>
        <dbReference type="Proteomes" id="UP001479436"/>
    </source>
</evidence>
<keyword evidence="1" id="KW-0812">Transmembrane</keyword>
<proteinExistence type="predicted"/>
<dbReference type="EMBL" id="JASJQH010013499">
    <property type="protein sequence ID" value="KAK9659738.1"/>
    <property type="molecule type" value="Genomic_DNA"/>
</dbReference>
<gene>
    <name evidence="2" type="ORF">K7432_018581</name>
</gene>
<keyword evidence="1" id="KW-0472">Membrane</keyword>
<reference evidence="2 3" key="1">
    <citation type="submission" date="2023-04" db="EMBL/GenBank/DDBJ databases">
        <title>Genome of Basidiobolus ranarum AG-B5.</title>
        <authorList>
            <person name="Stajich J.E."/>
            <person name="Carter-House D."/>
            <person name="Gryganskyi A."/>
        </authorList>
    </citation>
    <scope>NUCLEOTIDE SEQUENCE [LARGE SCALE GENOMIC DNA]</scope>
    <source>
        <strain evidence="2 3">AG-B5</strain>
    </source>
</reference>
<feature type="non-terminal residue" evidence="2">
    <location>
        <position position="1"/>
    </location>
</feature>
<keyword evidence="3" id="KW-1185">Reference proteome</keyword>